<dbReference type="Proteomes" id="UP001500655">
    <property type="component" value="Unassembled WGS sequence"/>
</dbReference>
<dbReference type="InterPro" id="IPR019546">
    <property type="entry name" value="TAT_signal_bac_arc"/>
</dbReference>
<comment type="caution">
    <text evidence="2">The sequence shown here is derived from an EMBL/GenBank/DDBJ whole genome shotgun (WGS) entry which is preliminary data.</text>
</comment>
<evidence type="ECO:0000256" key="1">
    <source>
        <dbReference type="SAM" id="SignalP"/>
    </source>
</evidence>
<dbReference type="PANTHER" id="PTHR43649">
    <property type="entry name" value="ARABINOSE-BINDING PROTEIN-RELATED"/>
    <property type="match status" value="1"/>
</dbReference>
<sequence>MTTPNLSRRTFLGAAGATAGALALSACGSDDETPPADDNSPQTINWWHIQTTEPGLTQWATMAKAYEAANPNVKINITPLENEAFKAKLTTAGQAGNPPDLFQSWGGGVLSQQVDAGLVKDLSDSTKAWTGDLLPASLQPYTVEGKLYGIPWDVGMVGFWYNKDLFAKAGITAPPTTWAEFLTTVSTLKSKGVTPIALAGKDKWPGHFYWAYLAMRTAGLDALKAAAESKDFNTPDFIQAGAHLKALVDLQPFQKGFLAAQYDKPGGQAANMGNGNTAMELMGQWAPVTQTSSSASGKGLGDKVGFFTFPAVDGGKGSATDAFGGGNGFCIGKNAPPATVDFLKFLLNTENQRTAAGNGTLPTNKSASDAIKDPNITTVSTTLASATGFQLYLDQAFPPAVGAEVNDAVAALIAGQSTPEKVVQAITQVAKSQ</sequence>
<protein>
    <submittedName>
        <fullName evidence="2">Extracellular solute-binding protein</fullName>
    </submittedName>
</protein>
<keyword evidence="3" id="KW-1185">Reference proteome</keyword>
<dbReference type="EMBL" id="BAAALS010000019">
    <property type="protein sequence ID" value="GAA1763503.1"/>
    <property type="molecule type" value="Genomic_DNA"/>
</dbReference>
<organism evidence="2 3">
    <name type="scientific">Luedemannella helvata</name>
    <dbReference type="NCBI Taxonomy" id="349315"/>
    <lineage>
        <taxon>Bacteria</taxon>
        <taxon>Bacillati</taxon>
        <taxon>Actinomycetota</taxon>
        <taxon>Actinomycetes</taxon>
        <taxon>Micromonosporales</taxon>
        <taxon>Micromonosporaceae</taxon>
        <taxon>Luedemannella</taxon>
    </lineage>
</organism>
<dbReference type="NCBIfam" id="TIGR01409">
    <property type="entry name" value="TAT_signal_seq"/>
    <property type="match status" value="1"/>
</dbReference>
<evidence type="ECO:0000313" key="3">
    <source>
        <dbReference type="Proteomes" id="UP001500655"/>
    </source>
</evidence>
<reference evidence="3" key="1">
    <citation type="journal article" date="2019" name="Int. J. Syst. Evol. Microbiol.">
        <title>The Global Catalogue of Microorganisms (GCM) 10K type strain sequencing project: providing services to taxonomists for standard genome sequencing and annotation.</title>
        <authorList>
            <consortium name="The Broad Institute Genomics Platform"/>
            <consortium name="The Broad Institute Genome Sequencing Center for Infectious Disease"/>
            <person name="Wu L."/>
            <person name="Ma J."/>
        </authorList>
    </citation>
    <scope>NUCLEOTIDE SEQUENCE [LARGE SCALE GENOMIC DNA]</scope>
    <source>
        <strain evidence="3">JCM 13249</strain>
    </source>
</reference>
<name>A0ABP4X1X9_9ACTN</name>
<gene>
    <name evidence="2" type="ORF">GCM10009681_38190</name>
</gene>
<dbReference type="PANTHER" id="PTHR43649:SF14">
    <property type="entry name" value="BLR3389 PROTEIN"/>
    <property type="match status" value="1"/>
</dbReference>
<accession>A0ABP4X1X9</accession>
<proteinExistence type="predicted"/>
<feature type="chain" id="PRO_5046020752" evidence="1">
    <location>
        <begin position="29"/>
        <end position="433"/>
    </location>
</feature>
<dbReference type="SUPFAM" id="SSF53850">
    <property type="entry name" value="Periplasmic binding protein-like II"/>
    <property type="match status" value="1"/>
</dbReference>
<dbReference type="PROSITE" id="PS51318">
    <property type="entry name" value="TAT"/>
    <property type="match status" value="1"/>
</dbReference>
<feature type="signal peptide" evidence="1">
    <location>
        <begin position="1"/>
        <end position="28"/>
    </location>
</feature>
<evidence type="ECO:0000313" key="2">
    <source>
        <dbReference type="EMBL" id="GAA1763503.1"/>
    </source>
</evidence>
<keyword evidence="1" id="KW-0732">Signal</keyword>
<dbReference type="InterPro" id="IPR050490">
    <property type="entry name" value="Bact_solute-bd_prot1"/>
</dbReference>
<dbReference type="Pfam" id="PF01547">
    <property type="entry name" value="SBP_bac_1"/>
    <property type="match status" value="1"/>
</dbReference>
<dbReference type="RefSeq" id="WP_344083546.1">
    <property type="nucleotide sequence ID" value="NZ_BAAALS010000019.1"/>
</dbReference>
<dbReference type="Gene3D" id="3.40.190.10">
    <property type="entry name" value="Periplasmic binding protein-like II"/>
    <property type="match status" value="2"/>
</dbReference>
<dbReference type="InterPro" id="IPR006059">
    <property type="entry name" value="SBP"/>
</dbReference>
<dbReference type="InterPro" id="IPR006311">
    <property type="entry name" value="TAT_signal"/>
</dbReference>